<evidence type="ECO:0000256" key="1">
    <source>
        <dbReference type="SAM" id="MobiDB-lite"/>
    </source>
</evidence>
<feature type="region of interest" description="Disordered" evidence="1">
    <location>
        <begin position="67"/>
        <end position="92"/>
    </location>
</feature>
<dbReference type="AlphaFoldDB" id="V5BRE4"/>
<evidence type="ECO:0000313" key="2">
    <source>
        <dbReference type="EMBL" id="ESS68737.1"/>
    </source>
</evidence>
<organism evidence="2 3">
    <name type="scientific">Trypanosoma cruzi Dm28c</name>
    <dbReference type="NCBI Taxonomy" id="1416333"/>
    <lineage>
        <taxon>Eukaryota</taxon>
        <taxon>Discoba</taxon>
        <taxon>Euglenozoa</taxon>
        <taxon>Kinetoplastea</taxon>
        <taxon>Metakinetoplastina</taxon>
        <taxon>Trypanosomatida</taxon>
        <taxon>Trypanosomatidae</taxon>
        <taxon>Trypanosoma</taxon>
        <taxon>Schizotrypanum</taxon>
    </lineage>
</organism>
<reference evidence="2 3" key="1">
    <citation type="journal article" date="2014" name="Genome Announc.">
        <title>Trypanosoma cruzi Clone Dm28c Draft Genome Sequence.</title>
        <authorList>
            <person name="Grisard E.C."/>
            <person name="Teixeira S.M."/>
            <person name="de Almeida L.G."/>
            <person name="Stoco P.H."/>
            <person name="Gerber A.L."/>
            <person name="Talavera-Lopez C."/>
            <person name="Lima O.C."/>
            <person name="Andersson B."/>
            <person name="de Vasconcelos A.T."/>
        </authorList>
    </citation>
    <scope>NUCLEOTIDE SEQUENCE [LARGE SCALE GENOMIC DNA]</scope>
    <source>
        <strain evidence="2 3">Dm28c</strain>
    </source>
</reference>
<accession>V5BRE4</accession>
<dbReference type="OrthoDB" id="8583677at2759"/>
<proteinExistence type="predicted"/>
<evidence type="ECO:0008006" key="4">
    <source>
        <dbReference type="Google" id="ProtNLM"/>
    </source>
</evidence>
<dbReference type="EMBL" id="AYLP01000017">
    <property type="protein sequence ID" value="ESS68737.1"/>
    <property type="molecule type" value="Genomic_DNA"/>
</dbReference>
<dbReference type="Proteomes" id="UP000017861">
    <property type="component" value="Unassembled WGS sequence"/>
</dbReference>
<sequence>MYSFPPPPFVFVCVQKREGEMIRRSRAQTKWSRRKRMTLIGLLSWMILLLFGEYNIIHPHAPWPQNELQNGSSTSEPLASPHSLPPSSIPRKHDVNKARASPLLFTPPEFEEALQTYENNLGIVEGLMGNLDQPTTDFTDIIESTGPGVPLPYDSSRVANAKEWEACDQRNAEFTPERDVLCQSYLAELNNMRYIKAMSSRLLYGRTIKFRVRYAHSGIEAIVKVSQRKFYFEATSEYLAFSIDRALNLSRVPTSAFVPLPLNYMKVATAYSPFFSQWINRFIFTYNYTTRNFFPCGFSGVPPDNEFLCAYVTIQLWMHDVHSALSSFLSLPYEYDSAFAAKYYKIGDKLWPPKSSRLRAIGDLLDRFIFDFLIGNTDRGMNDHNNFVYGGCSFKTTCQRPPKAKRILGLAKYAFLDHGSSFYSHREPKGNAFFGEEHLIPICRFRRSTYESLRAYRKRNSSGPHHPLTTQIRQSLSPYIFRVTSISVFEKVQGRLEKILRIVERCLEQYPPSEVFSLPEYWELRIPEEEEEEDEQEMPDSVNSE</sequence>
<gene>
    <name evidence="2" type="ORF">TCDM_02446</name>
</gene>
<name>V5BRE4_TRYCR</name>
<dbReference type="VEuPathDB" id="TriTrypDB:TCDM_02446"/>
<protein>
    <recommendedName>
        <fullName evidence="4">FAM20 C-terminal domain-containing protein</fullName>
    </recommendedName>
</protein>
<comment type="caution">
    <text evidence="2">The sequence shown here is derived from an EMBL/GenBank/DDBJ whole genome shotgun (WGS) entry which is preliminary data.</text>
</comment>
<evidence type="ECO:0000313" key="3">
    <source>
        <dbReference type="Proteomes" id="UP000017861"/>
    </source>
</evidence>